<dbReference type="PANTHER" id="PTHR43105">
    <property type="entry name" value="RESPIRATORY NITRATE REDUCTASE"/>
    <property type="match status" value="1"/>
</dbReference>
<gene>
    <name evidence="4" type="ORF">HSBAA_33560</name>
</gene>
<feature type="region of interest" description="Disordered" evidence="2">
    <location>
        <begin position="74"/>
        <end position="94"/>
    </location>
</feature>
<evidence type="ECO:0000256" key="1">
    <source>
        <dbReference type="ARBA" id="ARBA00023002"/>
    </source>
</evidence>
<dbReference type="GO" id="GO:0016020">
    <property type="term" value="C:membrane"/>
    <property type="evidence" value="ECO:0007669"/>
    <property type="project" value="TreeGrafter"/>
</dbReference>
<protein>
    <recommendedName>
        <fullName evidence="3">Molybdopterin dinucleotide-binding domain-containing protein</fullName>
    </recommendedName>
</protein>
<dbReference type="SUPFAM" id="SSF50692">
    <property type="entry name" value="ADC-like"/>
    <property type="match status" value="1"/>
</dbReference>
<dbReference type="EMBL" id="AP019514">
    <property type="protein sequence ID" value="BBI62050.1"/>
    <property type="molecule type" value="Genomic_DNA"/>
</dbReference>
<evidence type="ECO:0000256" key="2">
    <source>
        <dbReference type="SAM" id="MobiDB-lite"/>
    </source>
</evidence>
<keyword evidence="1" id="KW-0560">Oxidoreductase</keyword>
<feature type="domain" description="Molybdopterin dinucleotide-binding" evidence="3">
    <location>
        <begin position="4"/>
        <end position="100"/>
    </location>
</feature>
<dbReference type="GO" id="GO:0003954">
    <property type="term" value="F:NADH dehydrogenase activity"/>
    <property type="evidence" value="ECO:0007669"/>
    <property type="project" value="TreeGrafter"/>
</dbReference>
<proteinExistence type="predicted"/>
<dbReference type="Pfam" id="PF01568">
    <property type="entry name" value="Molydop_binding"/>
    <property type="match status" value="1"/>
</dbReference>
<dbReference type="InterPro" id="IPR009010">
    <property type="entry name" value="Asp_de-COase-like_dom_sf"/>
</dbReference>
<dbReference type="AlphaFoldDB" id="A0A455U7B7"/>
<dbReference type="Proteomes" id="UP000320231">
    <property type="component" value="Chromosome"/>
</dbReference>
<dbReference type="GO" id="GO:0022904">
    <property type="term" value="P:respiratory electron transport chain"/>
    <property type="evidence" value="ECO:0007669"/>
    <property type="project" value="TreeGrafter"/>
</dbReference>
<dbReference type="InterPro" id="IPR050123">
    <property type="entry name" value="Prok_molybdopt-oxidoreductase"/>
</dbReference>
<evidence type="ECO:0000259" key="3">
    <source>
        <dbReference type="Pfam" id="PF01568"/>
    </source>
</evidence>
<evidence type="ECO:0000313" key="4">
    <source>
        <dbReference type="EMBL" id="BBI62050.1"/>
    </source>
</evidence>
<dbReference type="PANTHER" id="PTHR43105:SF14">
    <property type="entry name" value="FORMATE DEHYDROGENASE H"/>
    <property type="match status" value="1"/>
</dbReference>
<dbReference type="GO" id="GO:0043546">
    <property type="term" value="F:molybdopterin cofactor binding"/>
    <property type="evidence" value="ECO:0007669"/>
    <property type="project" value="InterPro"/>
</dbReference>
<sequence length="114" mass="12884">MLEHFQATNQTGRGPRVWYEAPGWFVEVSPELADEYGIEDGTWVKLTSRRDSIEVRALVTDRVSGHTLFLPIHQGKPGVNGLTGEHHDPDVDTPAYKETAVNLEVLPREKARRH</sequence>
<organism evidence="4 5">
    <name type="scientific">Vreelandella sulfidaeris</name>
    <dbReference type="NCBI Taxonomy" id="115553"/>
    <lineage>
        <taxon>Bacteria</taxon>
        <taxon>Pseudomonadati</taxon>
        <taxon>Pseudomonadota</taxon>
        <taxon>Gammaproteobacteria</taxon>
        <taxon>Oceanospirillales</taxon>
        <taxon>Halomonadaceae</taxon>
        <taxon>Vreelandella</taxon>
    </lineage>
</organism>
<dbReference type="GO" id="GO:1990204">
    <property type="term" value="C:oxidoreductase complex"/>
    <property type="evidence" value="ECO:0007669"/>
    <property type="project" value="UniProtKB-ARBA"/>
</dbReference>
<reference evidence="4 5" key="1">
    <citation type="journal article" date="2019" name="Microbiol. Resour. Announc.">
        <title>Complete Genome Sequence of Halomonas sulfidaeris Strain Esulfide1 Isolated from a Metal Sulfide Rock at a Depth of 2,200 Meters, Obtained Using Nanopore Sequencing.</title>
        <authorList>
            <person name="Saito M."/>
            <person name="Nishigata A."/>
            <person name="Galipon J."/>
            <person name="Arakawa K."/>
        </authorList>
    </citation>
    <scope>NUCLEOTIDE SEQUENCE [LARGE SCALE GENOMIC DNA]</scope>
    <source>
        <strain evidence="4 5">ATCC BAA-803</strain>
    </source>
</reference>
<dbReference type="Gene3D" id="2.40.40.20">
    <property type="match status" value="1"/>
</dbReference>
<evidence type="ECO:0000313" key="5">
    <source>
        <dbReference type="Proteomes" id="UP000320231"/>
    </source>
</evidence>
<accession>A0A455U7B7</accession>
<dbReference type="KEGG" id="hsr:HSBAA_33560"/>
<dbReference type="InterPro" id="IPR006657">
    <property type="entry name" value="MoPterin_dinucl-bd_dom"/>
</dbReference>
<name>A0A455U7B7_9GAMM</name>